<dbReference type="EMBL" id="CP002475">
    <property type="protein sequence ID" value="ADW02745.1"/>
    <property type="molecule type" value="Genomic_DNA"/>
</dbReference>
<dbReference type="InterPro" id="IPR011010">
    <property type="entry name" value="DNA_brk_join_enz"/>
</dbReference>
<protein>
    <recommendedName>
        <fullName evidence="3">Integrase</fullName>
    </recommendedName>
</protein>
<dbReference type="KEGG" id="sfa:Sfla_1299"/>
<evidence type="ECO:0000313" key="1">
    <source>
        <dbReference type="EMBL" id="ADW02745.1"/>
    </source>
</evidence>
<organism evidence="1 2">
    <name type="scientific">Streptomyces pratensis (strain ATCC 33331 / IAF-45CD)</name>
    <dbReference type="NCBI Taxonomy" id="591167"/>
    <lineage>
        <taxon>Bacteria</taxon>
        <taxon>Bacillati</taxon>
        <taxon>Actinomycetota</taxon>
        <taxon>Actinomycetes</taxon>
        <taxon>Kitasatosporales</taxon>
        <taxon>Streptomycetaceae</taxon>
        <taxon>Streptomyces</taxon>
    </lineage>
</organism>
<dbReference type="AlphaFoldDB" id="A0A8D4BFT9"/>
<dbReference type="GO" id="GO:0003677">
    <property type="term" value="F:DNA binding"/>
    <property type="evidence" value="ECO:0007669"/>
    <property type="project" value="InterPro"/>
</dbReference>
<dbReference type="SUPFAM" id="SSF56349">
    <property type="entry name" value="DNA breaking-rejoining enzymes"/>
    <property type="match status" value="1"/>
</dbReference>
<name>A0A8D4BFT9_STRFA</name>
<gene>
    <name evidence="1" type="ordered locus">Sfla_1299</name>
</gene>
<sequence length="586" mass="65042">MSTPPPSKCAICQVHRVAWTKPRMDFCYECLPGGPVVPPPCRSCGARDRYFSQGQCDSCHPGAPMHPGACRSCLAWGVHRAHSWYCWSCRWWATHYPMAECMVCGFHTTIGDAGMCRLCSVEGRRVKEPGRAVDLAAVSRNGQQLYLANLHHTYVPRGKRHRSLDEPAAVKPPQHRLGVAEFTPVKWRQLLLFRMPPNQGALKRRIAVPDTEMLAFCDSVLREHAARHGWSKKLTNEVKRSLKLLHALQDTPGAKIHASDVLELPRIGGTALSTLEILAAADLLIDDRTLAVRHYFAKHTAELPQTMVTQLQTWLDVMIEGSRQAPRRRARHPQTAHLHILGMSPILQTWAETGRQSLAEVSRKDFVAALPTRGAQRNFAEQGFRSLFKVLKARKIIFTDPTRGLPITPVNATVPLPLDSDAIRRALNSPDPAVALAVALVAFHAVTSPQLAAMQLTDIRDGRLALQDRTIPLAGPVLTRLSAYLDHRSKTWPATLNAHLFVNRKTAPRTTPVSRNFPWIAAQLKPQALREDRILQEIHATGGDVRRICDLFGLSITAALRYANTLEHPDLANGPIDNSVAPSADH</sequence>
<evidence type="ECO:0008006" key="3">
    <source>
        <dbReference type="Google" id="ProtNLM"/>
    </source>
</evidence>
<evidence type="ECO:0000313" key="2">
    <source>
        <dbReference type="Proteomes" id="UP000002066"/>
    </source>
</evidence>
<reference evidence="1 2" key="1">
    <citation type="submission" date="2011-01" db="EMBL/GenBank/DDBJ databases">
        <title>Complete sequence of chromosome of Streptomyces flavogriseus ATCC 33331.</title>
        <authorList>
            <consortium name="US DOE Joint Genome Institute"/>
            <person name="Lucas S."/>
            <person name="Copeland A."/>
            <person name="Lapidus A."/>
            <person name="Cheng J.-F."/>
            <person name="Goodwin L."/>
            <person name="Pitluck S."/>
            <person name="Davenport K."/>
            <person name="Detter J.C."/>
            <person name="Han C."/>
            <person name="Tapia R."/>
            <person name="Land M."/>
            <person name="Hauser L."/>
            <person name="Kyrpides N."/>
            <person name="Ivanova N."/>
            <person name="Ovchinnikova G."/>
            <person name="Pagani I."/>
            <person name="Brumm P."/>
            <person name="Mead D."/>
            <person name="Woyke T."/>
        </authorList>
    </citation>
    <scope>NUCLEOTIDE SEQUENCE [LARGE SCALE GENOMIC DNA]</scope>
    <source>
        <strain evidence="2">ATCC 33331 / IAF-45CD</strain>
    </source>
</reference>
<accession>A0A8D4BFT9</accession>
<dbReference type="Proteomes" id="UP000002066">
    <property type="component" value="Chromosome"/>
</dbReference>
<proteinExistence type="predicted"/>